<evidence type="ECO:0000256" key="1">
    <source>
        <dbReference type="SAM" id="MobiDB-lite"/>
    </source>
</evidence>
<dbReference type="Proteomes" id="UP000012960">
    <property type="component" value="Unplaced"/>
</dbReference>
<evidence type="ECO:0000313" key="3">
    <source>
        <dbReference type="EnsemblPlants" id="Ma03_p01270.1"/>
    </source>
</evidence>
<gene>
    <name evidence="2" type="ORF">GSMUA_204210.1</name>
</gene>
<reference evidence="3" key="2">
    <citation type="submission" date="2021-05" db="UniProtKB">
        <authorList>
            <consortium name="EnsemblPlants"/>
        </authorList>
    </citation>
    <scope>IDENTIFICATION</scope>
    <source>
        <strain evidence="3">subsp. malaccensis</strain>
    </source>
</reference>
<keyword evidence="4" id="KW-1185">Reference proteome</keyword>
<dbReference type="Gramene" id="Ma03_t01270.1">
    <property type="protein sequence ID" value="Ma03_p01270.1"/>
    <property type="gene ID" value="Ma03_g01270"/>
</dbReference>
<dbReference type="OrthoDB" id="1621429at2759"/>
<dbReference type="PANTHER" id="PTHR36757">
    <property type="entry name" value="BNAANNG22500D PROTEIN"/>
    <property type="match status" value="1"/>
</dbReference>
<dbReference type="EMBL" id="HG996468">
    <property type="protein sequence ID" value="CAG1848835.1"/>
    <property type="molecule type" value="Genomic_DNA"/>
</dbReference>
<organism evidence="3 4">
    <name type="scientific">Musa acuminata subsp. malaccensis</name>
    <name type="common">Wild banana</name>
    <name type="synonym">Musa malaccensis</name>
    <dbReference type="NCBI Taxonomy" id="214687"/>
    <lineage>
        <taxon>Eukaryota</taxon>
        <taxon>Viridiplantae</taxon>
        <taxon>Streptophyta</taxon>
        <taxon>Embryophyta</taxon>
        <taxon>Tracheophyta</taxon>
        <taxon>Spermatophyta</taxon>
        <taxon>Magnoliopsida</taxon>
        <taxon>Liliopsida</taxon>
        <taxon>Zingiberales</taxon>
        <taxon>Musaceae</taxon>
        <taxon>Musa</taxon>
    </lineage>
</organism>
<dbReference type="EnsemblPlants" id="Ma03_t01270.1">
    <property type="protein sequence ID" value="Ma03_p01270.1"/>
    <property type="gene ID" value="Ma03_g01270"/>
</dbReference>
<reference evidence="2" key="1">
    <citation type="submission" date="2021-03" db="EMBL/GenBank/DDBJ databases">
        <authorList>
            <consortium name="Genoscope - CEA"/>
            <person name="William W."/>
        </authorList>
    </citation>
    <scope>NUCLEOTIDE SEQUENCE</scope>
    <source>
        <strain evidence="2">Doubled-haploid Pahang</strain>
    </source>
</reference>
<evidence type="ECO:0000313" key="2">
    <source>
        <dbReference type="EMBL" id="CAG1848835.1"/>
    </source>
</evidence>
<name>A0A804I783_MUSAM</name>
<protein>
    <submittedName>
        <fullName evidence="2">(wild Malaysian banana) hypothetical protein</fullName>
    </submittedName>
</protein>
<dbReference type="OMA" id="GYFFCNG"/>
<accession>A0A804I783</accession>
<dbReference type="InParanoid" id="A0A804I783"/>
<feature type="region of interest" description="Disordered" evidence="1">
    <location>
        <begin position="85"/>
        <end position="119"/>
    </location>
</feature>
<dbReference type="AlphaFoldDB" id="A0A804I783"/>
<proteinExistence type="predicted"/>
<dbReference type="KEGG" id="mus:103977392"/>
<dbReference type="PANTHER" id="PTHR36757:SF1">
    <property type="entry name" value="GENOME ASSEMBLY, CHROMOSOME: A04"/>
    <property type="match status" value="1"/>
</dbReference>
<evidence type="ECO:0000313" key="4">
    <source>
        <dbReference type="Proteomes" id="UP000012960"/>
    </source>
</evidence>
<sequence>MEDGLESSAWAGVSPRISFSYEPPQAGISDSTEGGDRGVDASLPLVMPVSSDFDFGLDAGAILSHDSSLADVLFSHGKLLPVPIRNPPSSSSASAAEAGRKRSSLREIMASSDEDDAGIRGPSRGRSFWRFRRSNLCPLPLLRSKSSVSSAERYCNMPTINTTAGVIPWTESRTRTYYYCSGNSRGSQGNAVRISPILNVPTPSSLSIFGFLLCKRGDKAMAKSSAVTCYP</sequence>